<protein>
    <submittedName>
        <fullName evidence="2">NAD-dependent epimerase/dehydratase family protein</fullName>
    </submittedName>
</protein>
<dbReference type="InterPro" id="IPR001509">
    <property type="entry name" value="Epimerase_deHydtase"/>
</dbReference>
<dbReference type="Gene3D" id="3.40.50.720">
    <property type="entry name" value="NAD(P)-binding Rossmann-like Domain"/>
    <property type="match status" value="1"/>
</dbReference>
<evidence type="ECO:0000313" key="2">
    <source>
        <dbReference type="EMBL" id="KAB0267912.1"/>
    </source>
</evidence>
<name>A0A5N3PDT0_9HYPH</name>
<evidence type="ECO:0000259" key="1">
    <source>
        <dbReference type="Pfam" id="PF01370"/>
    </source>
</evidence>
<sequence>MTGPLIALTGATGFIGRHLVAELPKRGYRVRVLLRRPAEVPEGATGAVIGDIASPHNMAAALRDVDAVIHSAGLAHAMSGMPEDDYRAINTQGTLNLARAAERAHVKRFVFLSSIRAQSGPVAALPLTEADEACPTDAYGRSKLDAEQGLDALGIDWVALRPVLVYGPGVKGNMAALLRLAQSRWPLPLGSLYAQRSLLSLDNLTSALDVVLKAPGPLRRALIVADPEPLTVAEIVAAMRSGIGRRPGLVPIPSVLLRLAAALTGRSEAYDRLAGSLVAKPDALRTLGWQPVSSTRDGLARLAQSAQDSSSAG</sequence>
<proteinExistence type="predicted"/>
<dbReference type="InterPro" id="IPR050177">
    <property type="entry name" value="Lipid_A_modif_metabolic_enz"/>
</dbReference>
<accession>A0A5N3PDT0</accession>
<reference evidence="2 3" key="1">
    <citation type="journal article" date="2019" name="Microorganisms">
        <title>Genome Insights into the Novel Species Microvirga brassicacearum, a Rapeseed Endophyte with Biotechnological Potential.</title>
        <authorList>
            <person name="Jimenez-Gomez A."/>
            <person name="Saati-Santamaria Z."/>
            <person name="Igual J.M."/>
            <person name="Rivas R."/>
            <person name="Mateos P.F."/>
            <person name="Garcia-Fraile P."/>
        </authorList>
    </citation>
    <scope>NUCLEOTIDE SEQUENCE [LARGE SCALE GENOMIC DNA]</scope>
    <source>
        <strain evidence="2 3">CDVBN77</strain>
    </source>
</reference>
<dbReference type="RefSeq" id="WP_150942892.1">
    <property type="nucleotide sequence ID" value="NZ_VCMV01000010.1"/>
</dbReference>
<dbReference type="Proteomes" id="UP000325684">
    <property type="component" value="Unassembled WGS sequence"/>
</dbReference>
<dbReference type="EMBL" id="VCMV01000010">
    <property type="protein sequence ID" value="KAB0267912.1"/>
    <property type="molecule type" value="Genomic_DNA"/>
</dbReference>
<evidence type="ECO:0000313" key="3">
    <source>
        <dbReference type="Proteomes" id="UP000325684"/>
    </source>
</evidence>
<dbReference type="SUPFAM" id="SSF51735">
    <property type="entry name" value="NAD(P)-binding Rossmann-fold domains"/>
    <property type="match status" value="1"/>
</dbReference>
<dbReference type="AlphaFoldDB" id="A0A5N3PDT0"/>
<organism evidence="2 3">
    <name type="scientific">Microvirga brassicacearum</name>
    <dbReference type="NCBI Taxonomy" id="2580413"/>
    <lineage>
        <taxon>Bacteria</taxon>
        <taxon>Pseudomonadati</taxon>
        <taxon>Pseudomonadota</taxon>
        <taxon>Alphaproteobacteria</taxon>
        <taxon>Hyphomicrobiales</taxon>
        <taxon>Methylobacteriaceae</taxon>
        <taxon>Microvirga</taxon>
    </lineage>
</organism>
<feature type="domain" description="NAD-dependent epimerase/dehydratase" evidence="1">
    <location>
        <begin position="6"/>
        <end position="214"/>
    </location>
</feature>
<dbReference type="Pfam" id="PF01370">
    <property type="entry name" value="Epimerase"/>
    <property type="match status" value="1"/>
</dbReference>
<dbReference type="PANTHER" id="PTHR43245:SF58">
    <property type="entry name" value="BLL5923 PROTEIN"/>
    <property type="match status" value="1"/>
</dbReference>
<comment type="caution">
    <text evidence="2">The sequence shown here is derived from an EMBL/GenBank/DDBJ whole genome shotgun (WGS) entry which is preliminary data.</text>
</comment>
<dbReference type="PANTHER" id="PTHR43245">
    <property type="entry name" value="BIFUNCTIONAL POLYMYXIN RESISTANCE PROTEIN ARNA"/>
    <property type="match status" value="1"/>
</dbReference>
<dbReference type="OrthoDB" id="9814124at2"/>
<gene>
    <name evidence="2" type="ORF">FEZ63_06815</name>
</gene>
<dbReference type="InterPro" id="IPR036291">
    <property type="entry name" value="NAD(P)-bd_dom_sf"/>
</dbReference>
<keyword evidence="3" id="KW-1185">Reference proteome</keyword>